<evidence type="ECO:0000256" key="6">
    <source>
        <dbReference type="SAM" id="Phobius"/>
    </source>
</evidence>
<dbReference type="InterPro" id="IPR031312">
    <property type="entry name" value="Na/sul_symport_CS"/>
</dbReference>
<dbReference type="RefSeq" id="WP_108603186.1">
    <property type="nucleotide sequence ID" value="NZ_CP026604.1"/>
</dbReference>
<dbReference type="GO" id="GO:0005886">
    <property type="term" value="C:plasma membrane"/>
    <property type="evidence" value="ECO:0007669"/>
    <property type="project" value="TreeGrafter"/>
</dbReference>
<evidence type="ECO:0000256" key="1">
    <source>
        <dbReference type="ARBA" id="ARBA00004141"/>
    </source>
</evidence>
<dbReference type="PANTHER" id="PTHR10283">
    <property type="entry name" value="SOLUTE CARRIER FAMILY 13 MEMBER"/>
    <property type="match status" value="1"/>
</dbReference>
<dbReference type="KEGG" id="cate:C2869_12140"/>
<feature type="transmembrane region" description="Helical" evidence="6">
    <location>
        <begin position="51"/>
        <end position="69"/>
    </location>
</feature>
<keyword evidence="4 6" id="KW-1133">Transmembrane helix</keyword>
<dbReference type="OrthoDB" id="9766267at2"/>
<feature type="transmembrane region" description="Helical" evidence="6">
    <location>
        <begin position="12"/>
        <end position="45"/>
    </location>
</feature>
<feature type="transmembrane region" description="Helical" evidence="6">
    <location>
        <begin position="246"/>
        <end position="263"/>
    </location>
</feature>
<feature type="transmembrane region" description="Helical" evidence="6">
    <location>
        <begin position="76"/>
        <end position="95"/>
    </location>
</feature>
<evidence type="ECO:0000256" key="4">
    <source>
        <dbReference type="ARBA" id="ARBA00022989"/>
    </source>
</evidence>
<feature type="transmembrane region" description="Helical" evidence="6">
    <location>
        <begin position="446"/>
        <end position="464"/>
    </location>
</feature>
<feature type="transmembrane region" description="Helical" evidence="6">
    <location>
        <begin position="160"/>
        <end position="183"/>
    </location>
</feature>
<dbReference type="PROSITE" id="PS01271">
    <property type="entry name" value="NA_SULFATE"/>
    <property type="match status" value="1"/>
</dbReference>
<protein>
    <submittedName>
        <fullName evidence="7">Sodium:dicarboxylate symporter</fullName>
    </submittedName>
</protein>
<keyword evidence="8" id="KW-1185">Reference proteome</keyword>
<accession>A0A2S0VSF8</accession>
<dbReference type="CDD" id="cd01115">
    <property type="entry name" value="SLC13_permease"/>
    <property type="match status" value="1"/>
</dbReference>
<feature type="transmembrane region" description="Helical" evidence="6">
    <location>
        <begin position="120"/>
        <end position="148"/>
    </location>
</feature>
<sequence length="465" mass="49637">MRLLSPLCYGPFAAILLFVVSSALGVNYQVNITLAITLLVAIWWVTEALPIPITSLIPFALFPLFGVLSHKQAASALGSHVILLLMGAFMLSKAVEKSGVHKRLALTLVNKLGAQNPKRIVLGFMLAAAFLSMWISNTATTLMLLPIALAVVSSSADKRFAAILLLAIAYAANIGGMGTPIGTPPNVIFMGVYEQQVGQTISFLDWMMIGVPIVVLAIPCAALWLTRGLTLNEPIHLPKVGLWTLAEKRVLFVFGLTAFAWIFRQAPYGGWTGLLDTKLIGDSTIALAAVVVFMLVPNGETQIDKKGNQVQGRLLDWQTAANIPWGMLLLFAGGICIAKAFQASGLSQILGDYLSMLSTWPLLVMIGLVALAVVFLTEVTSNTATTTLLMPVLAVAGVSAGIDPVYLMLPAALAASCAFMLPVATAPNAIVYSADKFTIKTMAREGFIINLIMTLIISFVCFTLL</sequence>
<feature type="transmembrane region" description="Helical" evidence="6">
    <location>
        <begin position="203"/>
        <end position="225"/>
    </location>
</feature>
<evidence type="ECO:0000313" key="8">
    <source>
        <dbReference type="Proteomes" id="UP000244441"/>
    </source>
</evidence>
<keyword evidence="2" id="KW-0813">Transport</keyword>
<dbReference type="GO" id="GO:0015141">
    <property type="term" value="F:succinate transmembrane transporter activity"/>
    <property type="evidence" value="ECO:0007669"/>
    <property type="project" value="UniProtKB-ARBA"/>
</dbReference>
<feature type="transmembrane region" description="Helical" evidence="6">
    <location>
        <begin position="413"/>
        <end position="434"/>
    </location>
</feature>
<evidence type="ECO:0000256" key="5">
    <source>
        <dbReference type="ARBA" id="ARBA00023136"/>
    </source>
</evidence>
<organism evidence="7 8">
    <name type="scientific">Saccharobesus litoralis</name>
    <dbReference type="NCBI Taxonomy" id="2172099"/>
    <lineage>
        <taxon>Bacteria</taxon>
        <taxon>Pseudomonadati</taxon>
        <taxon>Pseudomonadota</taxon>
        <taxon>Gammaproteobacteria</taxon>
        <taxon>Alteromonadales</taxon>
        <taxon>Alteromonadaceae</taxon>
        <taxon>Saccharobesus</taxon>
    </lineage>
</organism>
<feature type="transmembrane region" description="Helical" evidence="6">
    <location>
        <begin position="283"/>
        <end position="299"/>
    </location>
</feature>
<name>A0A2S0VSF8_9ALTE</name>
<proteinExistence type="predicted"/>
<feature type="transmembrane region" description="Helical" evidence="6">
    <location>
        <begin position="320"/>
        <end position="341"/>
    </location>
</feature>
<comment type="subcellular location">
    <subcellularLocation>
        <location evidence="1">Membrane</location>
        <topology evidence="1">Multi-pass membrane protein</topology>
    </subcellularLocation>
</comment>
<dbReference type="InterPro" id="IPR001898">
    <property type="entry name" value="SLC13A/DASS"/>
</dbReference>
<keyword evidence="5 6" id="KW-0472">Membrane</keyword>
<dbReference type="EMBL" id="CP026604">
    <property type="protein sequence ID" value="AWB67137.1"/>
    <property type="molecule type" value="Genomic_DNA"/>
</dbReference>
<dbReference type="Proteomes" id="UP000244441">
    <property type="component" value="Chromosome"/>
</dbReference>
<gene>
    <name evidence="7" type="ORF">C2869_12140</name>
</gene>
<evidence type="ECO:0000313" key="7">
    <source>
        <dbReference type="EMBL" id="AWB67137.1"/>
    </source>
</evidence>
<keyword evidence="3 6" id="KW-0812">Transmembrane</keyword>
<reference evidence="7 8" key="1">
    <citation type="submission" date="2018-01" db="EMBL/GenBank/DDBJ databases">
        <title>Genome sequence of a Cantenovulum-like bacteria.</title>
        <authorList>
            <person name="Tan W.R."/>
            <person name="Lau N.-S."/>
            <person name="Go F."/>
            <person name="Amirul A.-A.A."/>
        </authorList>
    </citation>
    <scope>NUCLEOTIDE SEQUENCE [LARGE SCALE GENOMIC DNA]</scope>
    <source>
        <strain evidence="7 8">CCB-QB4</strain>
    </source>
</reference>
<feature type="transmembrane region" description="Helical" evidence="6">
    <location>
        <begin position="388"/>
        <end position="407"/>
    </location>
</feature>
<dbReference type="AlphaFoldDB" id="A0A2S0VSF8"/>
<evidence type="ECO:0000256" key="2">
    <source>
        <dbReference type="ARBA" id="ARBA00022448"/>
    </source>
</evidence>
<dbReference type="NCBIfam" id="TIGR00785">
    <property type="entry name" value="dass"/>
    <property type="match status" value="1"/>
</dbReference>
<dbReference type="PANTHER" id="PTHR10283:SF82">
    <property type="entry name" value="SOLUTE CARRIER FAMILY 13 MEMBER 2"/>
    <property type="match status" value="1"/>
</dbReference>
<feature type="transmembrane region" description="Helical" evidence="6">
    <location>
        <begin position="353"/>
        <end position="376"/>
    </location>
</feature>
<dbReference type="Pfam" id="PF00939">
    <property type="entry name" value="Na_sulph_symp"/>
    <property type="match status" value="1"/>
</dbReference>
<evidence type="ECO:0000256" key="3">
    <source>
        <dbReference type="ARBA" id="ARBA00022692"/>
    </source>
</evidence>